<dbReference type="PROSITE" id="PS00383">
    <property type="entry name" value="TYR_PHOSPHATASE_1"/>
    <property type="match status" value="1"/>
</dbReference>
<dbReference type="RefSeq" id="WP_067917145.1">
    <property type="nucleotide sequence ID" value="NZ_BSRZ01000014.1"/>
</dbReference>
<dbReference type="Proteomes" id="UP001165124">
    <property type="component" value="Unassembled WGS sequence"/>
</dbReference>
<dbReference type="InterPro" id="IPR000387">
    <property type="entry name" value="Tyr_Pase_dom"/>
</dbReference>
<evidence type="ECO:0000313" key="3">
    <source>
        <dbReference type="EMBL" id="GLW66378.1"/>
    </source>
</evidence>
<sequence length="276" mass="30358">MNASTRWIELEGAVNVRDLGGLPTLDGRQTRRGRVLRSDNLQDLSEADIRILLNDHHLKDVIDLRSEAEVRLEGPGPLTRVPSVRLHHLSLFAEGGMYTDVTADTPDDAAPHAPGKIDVDKVLPWQNRDEAGPEHERSVAHYLGYMRDRADSIVAALRVIARSDGAALVHCAAGKDRTGVVCALALEVAQVTREAIVADYAMTGERLEAILARLRASDTYAADLDSRPADTHQPHASIMEKYLARVDEQFGGTLEWLARHGWTDDDTAALRARLLT</sequence>
<name>A0A9W6UXQ5_9ACTN</name>
<organism evidence="3 4">
    <name type="scientific">Actinomadura rubrobrunea</name>
    <dbReference type="NCBI Taxonomy" id="115335"/>
    <lineage>
        <taxon>Bacteria</taxon>
        <taxon>Bacillati</taxon>
        <taxon>Actinomycetota</taxon>
        <taxon>Actinomycetes</taxon>
        <taxon>Streptosporangiales</taxon>
        <taxon>Thermomonosporaceae</taxon>
        <taxon>Actinomadura</taxon>
    </lineage>
</organism>
<dbReference type="Pfam" id="PF13350">
    <property type="entry name" value="Y_phosphatase3"/>
    <property type="match status" value="1"/>
</dbReference>
<dbReference type="PANTHER" id="PTHR31126">
    <property type="entry name" value="TYROSINE-PROTEIN PHOSPHATASE"/>
    <property type="match status" value="1"/>
</dbReference>
<evidence type="ECO:0000256" key="1">
    <source>
        <dbReference type="ARBA" id="ARBA00009580"/>
    </source>
</evidence>
<evidence type="ECO:0000313" key="4">
    <source>
        <dbReference type="Proteomes" id="UP001165124"/>
    </source>
</evidence>
<protein>
    <recommendedName>
        <fullName evidence="2">Tyrosine specific protein phosphatases domain-containing protein</fullName>
    </recommendedName>
</protein>
<gene>
    <name evidence="3" type="ORF">Arub01_46220</name>
</gene>
<evidence type="ECO:0000259" key="2">
    <source>
        <dbReference type="PROSITE" id="PS50056"/>
    </source>
</evidence>
<dbReference type="Gene3D" id="3.90.190.10">
    <property type="entry name" value="Protein tyrosine phosphatase superfamily"/>
    <property type="match status" value="1"/>
</dbReference>
<dbReference type="SUPFAM" id="SSF52799">
    <property type="entry name" value="(Phosphotyrosine protein) phosphatases II"/>
    <property type="match status" value="1"/>
</dbReference>
<dbReference type="InterPro" id="IPR016130">
    <property type="entry name" value="Tyr_Pase_AS"/>
</dbReference>
<comment type="similarity">
    <text evidence="1">Belongs to the protein-tyrosine phosphatase family.</text>
</comment>
<dbReference type="AlphaFoldDB" id="A0A9W6UXQ5"/>
<dbReference type="PROSITE" id="PS50056">
    <property type="entry name" value="TYR_PHOSPHATASE_2"/>
    <property type="match status" value="1"/>
</dbReference>
<dbReference type="EMBL" id="BSRZ01000014">
    <property type="protein sequence ID" value="GLW66378.1"/>
    <property type="molecule type" value="Genomic_DNA"/>
</dbReference>
<reference evidence="3" key="1">
    <citation type="submission" date="2023-02" db="EMBL/GenBank/DDBJ databases">
        <title>Actinomadura rubrobrunea NBRC 14622.</title>
        <authorList>
            <person name="Ichikawa N."/>
            <person name="Sato H."/>
            <person name="Tonouchi N."/>
        </authorList>
    </citation>
    <scope>NUCLEOTIDE SEQUENCE</scope>
    <source>
        <strain evidence="3">NBRC 14622</strain>
    </source>
</reference>
<dbReference type="PANTHER" id="PTHR31126:SF1">
    <property type="entry name" value="TYROSINE SPECIFIC PROTEIN PHOSPHATASES DOMAIN-CONTAINING PROTEIN"/>
    <property type="match status" value="1"/>
</dbReference>
<dbReference type="InterPro" id="IPR026893">
    <property type="entry name" value="Tyr/Ser_Pase_IphP-type"/>
</dbReference>
<dbReference type="InterPro" id="IPR029021">
    <property type="entry name" value="Prot-tyrosine_phosphatase-like"/>
</dbReference>
<accession>A0A9W6UXQ5</accession>
<dbReference type="GO" id="GO:0004721">
    <property type="term" value="F:phosphoprotein phosphatase activity"/>
    <property type="evidence" value="ECO:0007669"/>
    <property type="project" value="InterPro"/>
</dbReference>
<keyword evidence="4" id="KW-1185">Reference proteome</keyword>
<feature type="domain" description="Tyrosine specific protein phosphatases" evidence="2">
    <location>
        <begin position="151"/>
        <end position="186"/>
    </location>
</feature>
<proteinExistence type="inferred from homology"/>
<comment type="caution">
    <text evidence="3">The sequence shown here is derived from an EMBL/GenBank/DDBJ whole genome shotgun (WGS) entry which is preliminary data.</text>
</comment>